<evidence type="ECO:0000313" key="1">
    <source>
        <dbReference type="EMBL" id="MDW2799904.1"/>
    </source>
</evidence>
<organism evidence="1 2">
    <name type="scientific">Clostridium boliviensis</name>
    <dbReference type="NCBI Taxonomy" id="318465"/>
    <lineage>
        <taxon>Bacteria</taxon>
        <taxon>Bacillati</taxon>
        <taxon>Bacillota</taxon>
        <taxon>Clostridia</taxon>
        <taxon>Eubacteriales</taxon>
        <taxon>Clostridiaceae</taxon>
        <taxon>Clostridium</taxon>
    </lineage>
</organism>
<dbReference type="EMBL" id="JAWONS010000286">
    <property type="protein sequence ID" value="MDW2799904.1"/>
    <property type="molecule type" value="Genomic_DNA"/>
</dbReference>
<keyword evidence="2" id="KW-1185">Reference proteome</keyword>
<protein>
    <recommendedName>
        <fullName evidence="3">Phage tail protein</fullName>
    </recommendedName>
</protein>
<evidence type="ECO:0000313" key="2">
    <source>
        <dbReference type="Proteomes" id="UP001276854"/>
    </source>
</evidence>
<accession>A0ABU4GQL0</accession>
<proteinExistence type="predicted"/>
<name>A0ABU4GQL0_9CLOT</name>
<comment type="caution">
    <text evidence="1">The sequence shown here is derived from an EMBL/GenBank/DDBJ whole genome shotgun (WGS) entry which is preliminary data.</text>
</comment>
<dbReference type="Proteomes" id="UP001276854">
    <property type="component" value="Unassembled WGS sequence"/>
</dbReference>
<dbReference type="RefSeq" id="WP_318066089.1">
    <property type="nucleotide sequence ID" value="NZ_JAWONS010000286.1"/>
</dbReference>
<evidence type="ECO:0008006" key="3">
    <source>
        <dbReference type="Google" id="ProtNLM"/>
    </source>
</evidence>
<gene>
    <name evidence="1" type="ORF">RZO55_20235</name>
</gene>
<sequence>MGLKTDYKDAMFDGQRRYRLIPNEDGTYSLPDETAYTQKGDKFGANDINATNRAINQINHVAEVTLTVADWNGSAAPYTQTIPVPGATEDMEAMVVSALADGATETVQKSYSKAFGIVTSGTASLGEGTATFKVYKKPETDISIGLKGV</sequence>
<reference evidence="1 2" key="1">
    <citation type="submission" date="2023-10" db="EMBL/GenBank/DDBJ databases">
        <title>A novel Glycoside Hydrolase 43-Like Enzyme from Clostrdium boliviensis is an Endo-xylanase, and a Candidate for Xylooligosaccharides Production from Different Xylan Substrates.</title>
        <authorList>
            <person name="Alvarez M.T."/>
            <person name="Rocabado-Villegas L.R."/>
            <person name="Salas-Veizaga D.M."/>
            <person name="Linares-Pasten J.A."/>
            <person name="Gudmundsdottir E.E."/>
            <person name="Hreggvidsson G.O."/>
            <person name="Adlercreutz P."/>
            <person name="Nordberg Karlsson E."/>
        </authorList>
    </citation>
    <scope>NUCLEOTIDE SEQUENCE [LARGE SCALE GENOMIC DNA]</scope>
    <source>
        <strain evidence="1 2">E-1</strain>
    </source>
</reference>